<dbReference type="AlphaFoldDB" id="A0A3A1Z0I8"/>
<protein>
    <submittedName>
        <fullName evidence="2">Uncharacterized protein</fullName>
    </submittedName>
</protein>
<evidence type="ECO:0000313" key="3">
    <source>
        <dbReference type="Proteomes" id="UP000266206"/>
    </source>
</evidence>
<keyword evidence="1" id="KW-1133">Transmembrane helix</keyword>
<feature type="transmembrane region" description="Helical" evidence="1">
    <location>
        <begin position="6"/>
        <end position="26"/>
    </location>
</feature>
<gene>
    <name evidence="2" type="ORF">CJP73_03740</name>
</gene>
<evidence type="ECO:0000313" key="2">
    <source>
        <dbReference type="EMBL" id="RIY42550.1"/>
    </source>
</evidence>
<sequence length="160" mass="17886">MSNTAAWVQAIGSIAAVGSGFAYHAWQMNLAQRQRLLSMSDALRRSHQEIVAASNPERPDAGLQYDTDRLGILIESLESNVRLLAVSLNDEIIVREAIKKLKIYTASWQPANGYEGVHGTLERVFDALDVNGEFNAEILAAVQTLERSYKRLKRNPLRTY</sequence>
<reference evidence="2 3" key="1">
    <citation type="submission" date="2017-08" db="EMBL/GenBank/DDBJ databases">
        <title>Pusillimonas indicus sp. nov., a member of the family Alcaligenaceae isolated from surface seawater.</title>
        <authorList>
            <person name="Li J."/>
        </authorList>
    </citation>
    <scope>NUCLEOTIDE SEQUENCE [LARGE SCALE GENOMIC DNA]</scope>
    <source>
        <strain evidence="2 3">L52-1-41</strain>
    </source>
</reference>
<dbReference type="Proteomes" id="UP000266206">
    <property type="component" value="Unassembled WGS sequence"/>
</dbReference>
<organism evidence="2 3">
    <name type="scientific">Neopusillimonas maritima</name>
    <dbReference type="NCBI Taxonomy" id="2026239"/>
    <lineage>
        <taxon>Bacteria</taxon>
        <taxon>Pseudomonadati</taxon>
        <taxon>Pseudomonadota</taxon>
        <taxon>Betaproteobacteria</taxon>
        <taxon>Burkholderiales</taxon>
        <taxon>Alcaligenaceae</taxon>
        <taxon>Neopusillimonas</taxon>
    </lineage>
</organism>
<dbReference type="EMBL" id="NQYH01000001">
    <property type="protein sequence ID" value="RIY42550.1"/>
    <property type="molecule type" value="Genomic_DNA"/>
</dbReference>
<dbReference type="RefSeq" id="WP_119515482.1">
    <property type="nucleotide sequence ID" value="NZ_NQYH01000001.1"/>
</dbReference>
<comment type="caution">
    <text evidence="2">The sequence shown here is derived from an EMBL/GenBank/DDBJ whole genome shotgun (WGS) entry which is preliminary data.</text>
</comment>
<evidence type="ECO:0000256" key="1">
    <source>
        <dbReference type="SAM" id="Phobius"/>
    </source>
</evidence>
<proteinExistence type="predicted"/>
<name>A0A3A1Z0I8_9BURK</name>
<accession>A0A3A1Z0I8</accession>
<keyword evidence="1" id="KW-0472">Membrane</keyword>
<keyword evidence="1" id="KW-0812">Transmembrane</keyword>